<feature type="domain" description="Sporulation stage II protein D amidase enhancer LytB N-terminal" evidence="3">
    <location>
        <begin position="131"/>
        <end position="213"/>
    </location>
</feature>
<reference evidence="4 5" key="1">
    <citation type="submission" date="2021-01" db="EMBL/GenBank/DDBJ databases">
        <title>Genome Sequencing of Type Strains.</title>
        <authorList>
            <person name="Lemaire J.F."/>
            <person name="Inderbitzin P."/>
            <person name="Collins S.B."/>
            <person name="Wespe N."/>
            <person name="Knight-Connoni V."/>
        </authorList>
    </citation>
    <scope>NUCLEOTIDE SEQUENCE [LARGE SCALE GENOMIC DNA]</scope>
    <source>
        <strain evidence="4 5">DSM 14730</strain>
    </source>
</reference>
<dbReference type="Pfam" id="PF08486">
    <property type="entry name" value="SpoIID"/>
    <property type="match status" value="1"/>
</dbReference>
<dbReference type="EMBL" id="JAFHKS010000044">
    <property type="protein sequence ID" value="MBN3546514.1"/>
    <property type="molecule type" value="Genomic_DNA"/>
</dbReference>
<feature type="chain" id="PRO_5047486797" evidence="1">
    <location>
        <begin position="23"/>
        <end position="624"/>
    </location>
</feature>
<feature type="domain" description="Copper amine oxidase-like N-terminal" evidence="2">
    <location>
        <begin position="530"/>
        <end position="619"/>
    </location>
</feature>
<accession>A0ABS2ZIT6</accession>
<keyword evidence="1" id="KW-0732">Signal</keyword>
<evidence type="ECO:0000259" key="2">
    <source>
        <dbReference type="Pfam" id="PF07833"/>
    </source>
</evidence>
<dbReference type="SUPFAM" id="SSF55383">
    <property type="entry name" value="Copper amine oxidase, domain N"/>
    <property type="match status" value="1"/>
</dbReference>
<organism evidence="4 5">
    <name type="scientific">Fictibacillus barbaricus</name>
    <dbReference type="NCBI Taxonomy" id="182136"/>
    <lineage>
        <taxon>Bacteria</taxon>
        <taxon>Bacillati</taxon>
        <taxon>Bacillota</taxon>
        <taxon>Bacilli</taxon>
        <taxon>Bacillales</taxon>
        <taxon>Fictibacillaceae</taxon>
        <taxon>Fictibacillus</taxon>
    </lineage>
</organism>
<dbReference type="RefSeq" id="WP_205724043.1">
    <property type="nucleotide sequence ID" value="NZ_BMCE01000001.1"/>
</dbReference>
<dbReference type="Pfam" id="PF07833">
    <property type="entry name" value="Cu_amine_oxidN1"/>
    <property type="match status" value="1"/>
</dbReference>
<name>A0ABS2ZIT6_9BACL</name>
<feature type="signal peptide" evidence="1">
    <location>
        <begin position="1"/>
        <end position="22"/>
    </location>
</feature>
<gene>
    <name evidence="4" type="ORF">JYA64_14495</name>
</gene>
<protein>
    <submittedName>
        <fullName evidence="4">SpoIID/LytB domain-containing protein</fullName>
    </submittedName>
</protein>
<evidence type="ECO:0000313" key="4">
    <source>
        <dbReference type="EMBL" id="MBN3546514.1"/>
    </source>
</evidence>
<dbReference type="Gene3D" id="2.30.30.40">
    <property type="entry name" value="SH3 Domains"/>
    <property type="match status" value="1"/>
</dbReference>
<sequence>MIKRIILLVVMLLLISSFSVQNKNVAEAADMIVPVTLKEEIVNLTTLTFSLKGSFTEVISGESLLAGKTYTVKVENGYLELYDGSKLITRRSNLSLQPASVSPSHLTTLNGKVKRSYMGTMNFRIEGFKYIRPVNVLPLEEYVQGVLPGELHGNFHIHAMRAQAIAARSYVTYALSRNLINDTTSFQRYVGYSPEFHDFIKATYETAGKVLTYNGKTIDATYYSSNGGHTETNLGAWPGGNTVNLPYYPAKVDPYDEKPLYSRSVSKTQVSLLGLDVNNPTAWWDSPNNVEVNSKFATQVKRMAIPTEEAKVVDVTSFTISDERTEGKRVKRADVTFTYIKKDASGKVVTDEKGEAKKFSEKVTLTGDQFRFAVELNSTFVTSFVTTTSEYKITALGNGHGVGMSQTGANKMSNSGKGFREILAFYYPGTTITNDRSTIIPTTALQVKGTINYEGTNIRKTPSGEVISKGKLGQSVTVVGKSGVMFKVKTGTITGYINEHYVDIHQTISYKKEITPITSGQILYLGTIVSKNNTLYVPMPGLASRYKMKLSSTSSNFTVVDGTRKVVASHLSKYATVNGKKILLTAKPEKYYNRIYVPLAFLKQTGLSTSNYEEKAEQVLWINK</sequence>
<keyword evidence="5" id="KW-1185">Reference proteome</keyword>
<dbReference type="InterPro" id="IPR013693">
    <property type="entry name" value="SpoIID/LytB_N"/>
</dbReference>
<dbReference type="InterPro" id="IPR036582">
    <property type="entry name" value="Mao_N_sf"/>
</dbReference>
<comment type="caution">
    <text evidence="4">The sequence shown here is derived from an EMBL/GenBank/DDBJ whole genome shotgun (WGS) entry which is preliminary data.</text>
</comment>
<evidence type="ECO:0000256" key="1">
    <source>
        <dbReference type="SAM" id="SignalP"/>
    </source>
</evidence>
<dbReference type="InterPro" id="IPR013486">
    <property type="entry name" value="SpoIID/LytB"/>
</dbReference>
<dbReference type="NCBIfam" id="TIGR02669">
    <property type="entry name" value="SpoIID_LytB"/>
    <property type="match status" value="1"/>
</dbReference>
<dbReference type="Proteomes" id="UP001319060">
    <property type="component" value="Unassembled WGS sequence"/>
</dbReference>
<proteinExistence type="predicted"/>
<evidence type="ECO:0000313" key="5">
    <source>
        <dbReference type="Proteomes" id="UP001319060"/>
    </source>
</evidence>
<dbReference type="Gene3D" id="3.30.457.10">
    <property type="entry name" value="Copper amine oxidase-like, N-terminal domain"/>
    <property type="match status" value="1"/>
</dbReference>
<dbReference type="InterPro" id="IPR012854">
    <property type="entry name" value="Cu_amine_oxidase-like_N"/>
</dbReference>
<evidence type="ECO:0000259" key="3">
    <source>
        <dbReference type="Pfam" id="PF08486"/>
    </source>
</evidence>